<reference evidence="4" key="1">
    <citation type="submission" date="2021-04" db="EMBL/GenBank/DDBJ databases">
        <authorList>
            <person name="Rodrigo-Torres L."/>
            <person name="Arahal R. D."/>
            <person name="Lucena T."/>
        </authorList>
    </citation>
    <scope>NUCLEOTIDE SEQUENCE</scope>
    <source>
        <strain evidence="4">AS29M-1</strain>
    </source>
</reference>
<dbReference type="RefSeq" id="WP_258540387.1">
    <property type="nucleotide sequence ID" value="NZ_OU015584.1"/>
</dbReference>
<dbReference type="EMBL" id="OU015584">
    <property type="protein sequence ID" value="CAG5076577.1"/>
    <property type="molecule type" value="Genomic_DNA"/>
</dbReference>
<feature type="signal peptide" evidence="2">
    <location>
        <begin position="1"/>
        <end position="20"/>
    </location>
</feature>
<dbReference type="NCBIfam" id="TIGR04183">
    <property type="entry name" value="Por_Secre_tail"/>
    <property type="match status" value="1"/>
</dbReference>
<dbReference type="Gene3D" id="2.60.120.890">
    <property type="entry name" value="BT2081, beta-jelly-roll domain"/>
    <property type="match status" value="1"/>
</dbReference>
<dbReference type="Pfam" id="PF18962">
    <property type="entry name" value="Por_Secre_tail"/>
    <property type="match status" value="1"/>
</dbReference>
<evidence type="ECO:0000256" key="1">
    <source>
        <dbReference type="ARBA" id="ARBA00022729"/>
    </source>
</evidence>
<sequence>MKINFTLLSLFLGFTGGIFAQQGNIQNGDFENWSSTNLYDYPTQWLNSNSSEWRGVAGLEKSTSASDGTYSVLLKSDTTMQGDTIFGYVTQGTVGAMGPDGGIAYTDTFDEVTFDYMSDMDPGDTLYLYIIRFNGGAMTEFLSIPAAYGNVSTWTANSINVPSTAQDELFIGFVLGDPMNENYATPGAMAHVDNVSLKNGGSAVTNVPDPSFESWSTQSFEGPDNWFTINDILAGANAENCTKSTDAHTGTYAVELTTDTLPMFGGDTIPGYLSMGPINMMGNGDPFLPIPYDANPTNFSGAYKYTPSNGDQGVIYLQFFNNSTLVGQHAEFLNATTGYQTFNATLTLSMTPDSVLLVIGSGENPGSVLLVDNLAFSGGNVSVFENDVEIEMYPNPASDYFVINIEEEYAYEIYSIEGRRVGSRNGLYGWESVDVSELAAGKYIVKIATAGELINRVLIVE</sequence>
<dbReference type="InterPro" id="IPR026444">
    <property type="entry name" value="Secre_tail"/>
</dbReference>
<organism evidence="4 5">
    <name type="scientific">Parvicella tangerina</name>
    <dbReference type="NCBI Taxonomy" id="2829795"/>
    <lineage>
        <taxon>Bacteria</taxon>
        <taxon>Pseudomonadati</taxon>
        <taxon>Bacteroidota</taxon>
        <taxon>Flavobacteriia</taxon>
        <taxon>Flavobacteriales</taxon>
        <taxon>Parvicellaceae</taxon>
        <taxon>Parvicella</taxon>
    </lineage>
</organism>
<evidence type="ECO:0000259" key="3">
    <source>
        <dbReference type="Pfam" id="PF18962"/>
    </source>
</evidence>
<name>A0A916JIU9_9FLAO</name>
<dbReference type="Proteomes" id="UP000683507">
    <property type="component" value="Chromosome"/>
</dbReference>
<feature type="domain" description="Secretion system C-terminal sorting" evidence="3">
    <location>
        <begin position="392"/>
        <end position="456"/>
    </location>
</feature>
<feature type="chain" id="PRO_5037022848" description="Secretion system C-terminal sorting domain-containing protein" evidence="2">
    <location>
        <begin position="21"/>
        <end position="461"/>
    </location>
</feature>
<keyword evidence="1 2" id="KW-0732">Signal</keyword>
<evidence type="ECO:0000313" key="5">
    <source>
        <dbReference type="Proteomes" id="UP000683507"/>
    </source>
</evidence>
<keyword evidence="5" id="KW-1185">Reference proteome</keyword>
<dbReference type="AlphaFoldDB" id="A0A916JIU9"/>
<dbReference type="Gene3D" id="2.60.120.260">
    <property type="entry name" value="Galactose-binding domain-like"/>
    <property type="match status" value="1"/>
</dbReference>
<evidence type="ECO:0000256" key="2">
    <source>
        <dbReference type="SAM" id="SignalP"/>
    </source>
</evidence>
<dbReference type="InterPro" id="IPR038653">
    <property type="entry name" value="Put_CMD_sf"/>
</dbReference>
<dbReference type="KEGG" id="ptan:CRYO30217_00142"/>
<protein>
    <recommendedName>
        <fullName evidence="3">Secretion system C-terminal sorting domain-containing protein</fullName>
    </recommendedName>
</protein>
<gene>
    <name evidence="4" type="ORF">CRYO30217_00142</name>
</gene>
<evidence type="ECO:0000313" key="4">
    <source>
        <dbReference type="EMBL" id="CAG5076577.1"/>
    </source>
</evidence>
<proteinExistence type="predicted"/>
<accession>A0A916JIU9</accession>